<sequence length="282" mass="33148">MRGDTGFPRADAENDFIRARRRQVMSRLAKWMRREPDDVNIMLPYAEVIAALGQEGERRLGLQVIQVDSIVGSVDRTRDFDRYFRPTSGRTRERWERLALAQRRGESIPPIDVYRVGELHFVKDGHHRVSVAHALGLRTIEAHVTEVRTKIGAYDIRYRHDLLVKNDRRLFLERVPLPGEARAAVLMSDPWEYTELGETVEAWGFRLMQDEGKFLDRLTVAKRWYEEEFVPVVRMLQQADLIGDRTEAEAYLHIAGERFKLIRTHRWDDEVIDAVRESKRRR</sequence>
<reference evidence="1 2" key="1">
    <citation type="submission" date="2016-10" db="EMBL/GenBank/DDBJ databases">
        <authorList>
            <person name="de Groot N.N."/>
        </authorList>
    </citation>
    <scope>NUCLEOTIDE SEQUENCE [LARGE SCALE GENOMIC DNA]</scope>
    <source>
        <strain evidence="1 2">DSM 44149</strain>
    </source>
</reference>
<gene>
    <name evidence="1" type="ORF">SAMN04489726_4833</name>
</gene>
<proteinExistence type="predicted"/>
<organism evidence="1 2">
    <name type="scientific">Allokutzneria albata</name>
    <name type="common">Kibdelosporangium albatum</name>
    <dbReference type="NCBI Taxonomy" id="211114"/>
    <lineage>
        <taxon>Bacteria</taxon>
        <taxon>Bacillati</taxon>
        <taxon>Actinomycetota</taxon>
        <taxon>Actinomycetes</taxon>
        <taxon>Pseudonocardiales</taxon>
        <taxon>Pseudonocardiaceae</taxon>
        <taxon>Allokutzneria</taxon>
    </lineage>
</organism>
<evidence type="ECO:0000313" key="1">
    <source>
        <dbReference type="EMBL" id="SDN08606.1"/>
    </source>
</evidence>
<dbReference type="RefSeq" id="WP_030427699.1">
    <property type="nucleotide sequence ID" value="NZ_JOEF01000002.1"/>
</dbReference>
<dbReference type="EMBL" id="LT629701">
    <property type="protein sequence ID" value="SDN08606.1"/>
    <property type="molecule type" value="Genomic_DNA"/>
</dbReference>
<dbReference type="Gene3D" id="3.90.1530.10">
    <property type="entry name" value="Conserved hypothetical protein from pyrococcus furiosus pfu- 392566-001, ParB domain"/>
    <property type="match status" value="1"/>
</dbReference>
<keyword evidence="2" id="KW-1185">Reference proteome</keyword>
<accession>A0A1G9YJA8</accession>
<dbReference type="OrthoDB" id="1100724at2"/>
<dbReference type="STRING" id="211114.SAMN04489726_4833"/>
<name>A0A1G9YJA8_ALLAB</name>
<protein>
    <recommendedName>
        <fullName evidence="3">ParB-like nuclease domain-containing protein</fullName>
    </recommendedName>
</protein>
<dbReference type="SUPFAM" id="SSF110849">
    <property type="entry name" value="ParB/Sulfiredoxin"/>
    <property type="match status" value="1"/>
</dbReference>
<dbReference type="eggNOG" id="COG1475">
    <property type="taxonomic scope" value="Bacteria"/>
</dbReference>
<dbReference type="Proteomes" id="UP000183376">
    <property type="component" value="Chromosome I"/>
</dbReference>
<dbReference type="InterPro" id="IPR036086">
    <property type="entry name" value="ParB/Sulfiredoxin_sf"/>
</dbReference>
<dbReference type="AlphaFoldDB" id="A0A1G9YJA8"/>
<evidence type="ECO:0000313" key="2">
    <source>
        <dbReference type="Proteomes" id="UP000183376"/>
    </source>
</evidence>
<evidence type="ECO:0008006" key="3">
    <source>
        <dbReference type="Google" id="ProtNLM"/>
    </source>
</evidence>